<organism evidence="1 2">
    <name type="scientific">Elysia crispata</name>
    <name type="common">lettuce slug</name>
    <dbReference type="NCBI Taxonomy" id="231223"/>
    <lineage>
        <taxon>Eukaryota</taxon>
        <taxon>Metazoa</taxon>
        <taxon>Spiralia</taxon>
        <taxon>Lophotrochozoa</taxon>
        <taxon>Mollusca</taxon>
        <taxon>Gastropoda</taxon>
        <taxon>Heterobranchia</taxon>
        <taxon>Euthyneura</taxon>
        <taxon>Panpulmonata</taxon>
        <taxon>Sacoglossa</taxon>
        <taxon>Placobranchoidea</taxon>
        <taxon>Plakobranchidae</taxon>
        <taxon>Elysia</taxon>
    </lineage>
</organism>
<accession>A0AAE0YZY1</accession>
<proteinExistence type="predicted"/>
<evidence type="ECO:0000313" key="1">
    <source>
        <dbReference type="EMBL" id="KAK3760369.1"/>
    </source>
</evidence>
<dbReference type="EMBL" id="JAWDGP010004990">
    <property type="protein sequence ID" value="KAK3760369.1"/>
    <property type="molecule type" value="Genomic_DNA"/>
</dbReference>
<dbReference type="Proteomes" id="UP001283361">
    <property type="component" value="Unassembled WGS sequence"/>
</dbReference>
<evidence type="ECO:0000313" key="2">
    <source>
        <dbReference type="Proteomes" id="UP001283361"/>
    </source>
</evidence>
<sequence>MLWDIKQLVTQEEQAGDRMDNSDVNRENVLDCKCSVGMGKYSKNRTKTPQSKQHSGIHIGKTTMALSEDTKIPAGIFRQKMAVQS</sequence>
<dbReference type="AlphaFoldDB" id="A0AAE0YZY1"/>
<comment type="caution">
    <text evidence="1">The sequence shown here is derived from an EMBL/GenBank/DDBJ whole genome shotgun (WGS) entry which is preliminary data.</text>
</comment>
<name>A0AAE0YZY1_9GAST</name>
<reference evidence="1" key="1">
    <citation type="journal article" date="2023" name="G3 (Bethesda)">
        <title>A reference genome for the long-term kleptoplast-retaining sea slug Elysia crispata morphotype clarki.</title>
        <authorList>
            <person name="Eastman K.E."/>
            <person name="Pendleton A.L."/>
            <person name="Shaikh M.A."/>
            <person name="Suttiyut T."/>
            <person name="Ogas R."/>
            <person name="Tomko P."/>
            <person name="Gavelis G."/>
            <person name="Widhalm J.R."/>
            <person name="Wisecaver J.H."/>
        </authorList>
    </citation>
    <scope>NUCLEOTIDE SEQUENCE</scope>
    <source>
        <strain evidence="1">ECLA1</strain>
    </source>
</reference>
<keyword evidence="2" id="KW-1185">Reference proteome</keyword>
<gene>
    <name evidence="1" type="ORF">RRG08_029401</name>
</gene>
<protein>
    <submittedName>
        <fullName evidence="1">Uncharacterized protein</fullName>
    </submittedName>
</protein>